<dbReference type="RefSeq" id="WP_078766416.1">
    <property type="nucleotide sequence ID" value="NZ_FUXZ01000009.1"/>
</dbReference>
<gene>
    <name evidence="1" type="ORF">SAMN02745111_01555</name>
</gene>
<reference evidence="1 2" key="1">
    <citation type="submission" date="2017-02" db="EMBL/GenBank/DDBJ databases">
        <authorList>
            <person name="Peterson S.W."/>
        </authorList>
    </citation>
    <scope>NUCLEOTIDE SEQUENCE [LARGE SCALE GENOMIC DNA]</scope>
    <source>
        <strain evidence="1 2">ATCC 35992</strain>
    </source>
</reference>
<dbReference type="OrthoDB" id="771468at2"/>
<dbReference type="STRING" id="39495.SAMN02745111_01555"/>
<evidence type="ECO:0000313" key="1">
    <source>
        <dbReference type="EMBL" id="SKA68252.1"/>
    </source>
</evidence>
<keyword evidence="2" id="KW-1185">Reference proteome</keyword>
<name>A0A1T4VTD4_9FIRM</name>
<organism evidence="1 2">
    <name type="scientific">Eubacterium uniforme</name>
    <dbReference type="NCBI Taxonomy" id="39495"/>
    <lineage>
        <taxon>Bacteria</taxon>
        <taxon>Bacillati</taxon>
        <taxon>Bacillota</taxon>
        <taxon>Clostridia</taxon>
        <taxon>Eubacteriales</taxon>
        <taxon>Eubacteriaceae</taxon>
        <taxon>Eubacterium</taxon>
    </lineage>
</organism>
<accession>A0A1T4VTD4</accession>
<dbReference type="AlphaFoldDB" id="A0A1T4VTD4"/>
<evidence type="ECO:0000313" key="2">
    <source>
        <dbReference type="Proteomes" id="UP000190814"/>
    </source>
</evidence>
<dbReference type="Proteomes" id="UP000190814">
    <property type="component" value="Unassembled WGS sequence"/>
</dbReference>
<sequence>MRKYAYLKEPIQVNRNSTIYKIMLYQTKEGTYLFEYCSMDAVQCSFDIFYDSINDLYKEWDDLIDENGWIEIEDPLPDCQHDAFIPLRVKGRSTGKPEWGKLETLKDGEWVEYKSM</sequence>
<protein>
    <submittedName>
        <fullName evidence="1">Uncharacterized protein</fullName>
    </submittedName>
</protein>
<dbReference type="EMBL" id="FUXZ01000009">
    <property type="protein sequence ID" value="SKA68252.1"/>
    <property type="molecule type" value="Genomic_DNA"/>
</dbReference>
<proteinExistence type="predicted"/>